<dbReference type="EMBL" id="JARVCO010000010">
    <property type="protein sequence ID" value="MDZ8118758.1"/>
    <property type="molecule type" value="Genomic_DNA"/>
</dbReference>
<accession>A0ABU5MX36</accession>
<gene>
    <name evidence="1" type="ORF">P9H32_08955</name>
</gene>
<keyword evidence="2" id="KW-1185">Reference proteome</keyword>
<evidence type="ECO:0000313" key="2">
    <source>
        <dbReference type="Proteomes" id="UP001290861"/>
    </source>
</evidence>
<comment type="caution">
    <text evidence="1">The sequence shown here is derived from an EMBL/GenBank/DDBJ whole genome shotgun (WGS) entry which is preliminary data.</text>
</comment>
<sequence length="324" mass="34115">MKWIVAILYAAGLIGGVAAETVYLTRNAEFDVDWVEPSLWSNGETPSAENDYVSDCFTMRMHNDAPVFSGRSFLVKGNGGISLKTENMVATVTNLVMNGGSVNVASAGHMTLAGDLTVAGGGFVTYTSGDASRSLTVASFIMGSGPIYIGPPNSSLPFGSIAFSNSESTWSGDLLILSDGSASFEYDLIGDSLIFGVADAPVGMLDLNGRAVTFDDLTIGGEVYAAGVYTSTNLPARLQGEGTLTILSTPAQEITLTSLDENGTLSWNSTAAGEWSYTVEWASTPEGPWTNTWDHLSAIISTQTVHAVNVPRFYRVKGIAVDAD</sequence>
<organism evidence="1 2">
    <name type="scientific">Pontiella agarivorans</name>
    <dbReference type="NCBI Taxonomy" id="3038953"/>
    <lineage>
        <taxon>Bacteria</taxon>
        <taxon>Pseudomonadati</taxon>
        <taxon>Kiritimatiellota</taxon>
        <taxon>Kiritimatiellia</taxon>
        <taxon>Kiritimatiellales</taxon>
        <taxon>Pontiellaceae</taxon>
        <taxon>Pontiella</taxon>
    </lineage>
</organism>
<dbReference type="Proteomes" id="UP001290861">
    <property type="component" value="Unassembled WGS sequence"/>
</dbReference>
<proteinExistence type="predicted"/>
<dbReference type="RefSeq" id="WP_322608555.1">
    <property type="nucleotide sequence ID" value="NZ_JARVCO010000010.1"/>
</dbReference>
<evidence type="ECO:0008006" key="3">
    <source>
        <dbReference type="Google" id="ProtNLM"/>
    </source>
</evidence>
<reference evidence="1 2" key="1">
    <citation type="journal article" date="2024" name="Appl. Environ. Microbiol.">
        <title>Pontiella agarivorans sp. nov., a novel marine anaerobic bacterium capable of degrading macroalgal polysaccharides and fixing nitrogen.</title>
        <authorList>
            <person name="Liu N."/>
            <person name="Kivenson V."/>
            <person name="Peng X."/>
            <person name="Cui Z."/>
            <person name="Lankiewicz T.S."/>
            <person name="Gosselin K.M."/>
            <person name="English C.J."/>
            <person name="Blair E.M."/>
            <person name="O'Malley M.A."/>
            <person name="Valentine D.L."/>
        </authorList>
    </citation>
    <scope>NUCLEOTIDE SEQUENCE [LARGE SCALE GENOMIC DNA]</scope>
    <source>
        <strain evidence="1 2">NLcol2</strain>
    </source>
</reference>
<evidence type="ECO:0000313" key="1">
    <source>
        <dbReference type="EMBL" id="MDZ8118758.1"/>
    </source>
</evidence>
<protein>
    <recommendedName>
        <fullName evidence="3">G8 domain-containing protein</fullName>
    </recommendedName>
</protein>
<name>A0ABU5MX36_9BACT</name>